<dbReference type="InterPro" id="IPR022061">
    <property type="entry name" value="DUF3617"/>
</dbReference>
<evidence type="ECO:0000313" key="1">
    <source>
        <dbReference type="EMBL" id="MXO81952.1"/>
    </source>
</evidence>
<dbReference type="RefSeq" id="WP_160612300.1">
    <property type="nucleotide sequence ID" value="NZ_JAUFQM010000001.1"/>
</dbReference>
<dbReference type="AlphaFoldDB" id="A0A844Z3N5"/>
<evidence type="ECO:0008006" key="3">
    <source>
        <dbReference type="Google" id="ProtNLM"/>
    </source>
</evidence>
<dbReference type="Pfam" id="PF12276">
    <property type="entry name" value="DUF3617"/>
    <property type="match status" value="1"/>
</dbReference>
<protein>
    <recommendedName>
        <fullName evidence="3">DUF3617 family protein</fullName>
    </recommendedName>
</protein>
<proteinExistence type="predicted"/>
<sequence length="147" mass="15738">MADLSPFKARAAGLLRRIGTFAALCAAAWGIGIPATAQAPSLAMLDGLDRGLWEVRYRTVDETKKICVRTGHELIQLRHPGPRCAWTTVSDGPAAVTVHYTCRGKGYGQTTIRKETSALVQIAGNATVGREVYNVAAEARRVGRCTG</sequence>
<reference evidence="1 2" key="1">
    <citation type="submission" date="2019-12" db="EMBL/GenBank/DDBJ databases">
        <title>Genomic-based taxomic classification of the family Erythrobacteraceae.</title>
        <authorList>
            <person name="Xu L."/>
        </authorList>
    </citation>
    <scope>NUCLEOTIDE SEQUENCE [LARGE SCALE GENOMIC DNA]</scope>
    <source>
        <strain evidence="1 2">KCTC 42006</strain>
    </source>
</reference>
<dbReference type="Proteomes" id="UP000460290">
    <property type="component" value="Unassembled WGS sequence"/>
</dbReference>
<keyword evidence="2" id="KW-1185">Reference proteome</keyword>
<accession>A0A844Z3N5</accession>
<organism evidence="1 2">
    <name type="scientific">Pontixanthobacter aestiaquae</name>
    <dbReference type="NCBI Taxonomy" id="1509367"/>
    <lineage>
        <taxon>Bacteria</taxon>
        <taxon>Pseudomonadati</taxon>
        <taxon>Pseudomonadota</taxon>
        <taxon>Alphaproteobacteria</taxon>
        <taxon>Sphingomonadales</taxon>
        <taxon>Erythrobacteraceae</taxon>
        <taxon>Pontixanthobacter</taxon>
    </lineage>
</organism>
<evidence type="ECO:0000313" key="2">
    <source>
        <dbReference type="Proteomes" id="UP000460290"/>
    </source>
</evidence>
<gene>
    <name evidence="1" type="ORF">GRI35_01015</name>
</gene>
<comment type="caution">
    <text evidence="1">The sequence shown here is derived from an EMBL/GenBank/DDBJ whole genome shotgun (WGS) entry which is preliminary data.</text>
</comment>
<dbReference type="OrthoDB" id="7595119at2"/>
<dbReference type="EMBL" id="WTYZ01000001">
    <property type="protein sequence ID" value="MXO81952.1"/>
    <property type="molecule type" value="Genomic_DNA"/>
</dbReference>
<name>A0A844Z3N5_9SPHN</name>